<reference evidence="2" key="1">
    <citation type="submission" date="2020-10" db="EMBL/GenBank/DDBJ databases">
        <title>Taxonomic study of unclassified bacteria belonging to the class Ktedonobacteria.</title>
        <authorList>
            <person name="Yabe S."/>
            <person name="Wang C.M."/>
            <person name="Zheng Y."/>
            <person name="Sakai Y."/>
            <person name="Cavaletti L."/>
            <person name="Monciardini P."/>
            <person name="Donadio S."/>
        </authorList>
    </citation>
    <scope>NUCLEOTIDE SEQUENCE</scope>
    <source>
        <strain evidence="2">SOSP1-1</strain>
    </source>
</reference>
<keyword evidence="1" id="KW-0812">Transmembrane</keyword>
<organism evidence="2 3">
    <name type="scientific">Ktedonospora formicarum</name>
    <dbReference type="NCBI Taxonomy" id="2778364"/>
    <lineage>
        <taxon>Bacteria</taxon>
        <taxon>Bacillati</taxon>
        <taxon>Chloroflexota</taxon>
        <taxon>Ktedonobacteria</taxon>
        <taxon>Ktedonobacterales</taxon>
        <taxon>Ktedonobacteraceae</taxon>
        <taxon>Ktedonospora</taxon>
    </lineage>
</organism>
<proteinExistence type="predicted"/>
<feature type="transmembrane region" description="Helical" evidence="1">
    <location>
        <begin position="167"/>
        <end position="191"/>
    </location>
</feature>
<dbReference type="RefSeq" id="WP_220196765.1">
    <property type="nucleotide sequence ID" value="NZ_BNJF01000003.1"/>
</dbReference>
<keyword evidence="1" id="KW-1133">Transmembrane helix</keyword>
<dbReference type="Proteomes" id="UP000612362">
    <property type="component" value="Unassembled WGS sequence"/>
</dbReference>
<dbReference type="AlphaFoldDB" id="A0A8J3I7Z6"/>
<keyword evidence="1" id="KW-0472">Membrane</keyword>
<evidence type="ECO:0000256" key="1">
    <source>
        <dbReference type="SAM" id="Phobius"/>
    </source>
</evidence>
<accession>A0A8J3I7Z6</accession>
<dbReference type="EMBL" id="BNJF01000003">
    <property type="protein sequence ID" value="GHO47478.1"/>
    <property type="molecule type" value="Genomic_DNA"/>
</dbReference>
<name>A0A8J3I7Z6_9CHLR</name>
<evidence type="ECO:0000313" key="2">
    <source>
        <dbReference type="EMBL" id="GHO47478.1"/>
    </source>
</evidence>
<sequence length="196" mass="21494">MCTAVVAGGFSAIYVGIINISRSEYITYKQVTKQMVDVSSSETSTSLSPTSTQSSAPIYYLQLVDGSIYFLRPNDFSPEQKPSQVYGCDTISLVYDAGNTQNIDATNDLNFTLGRPAEPTKGVGCHIVQITIGYDPQKALDNEKQSLTVYTANEYREHPKDYSRNNWISFTGGGLLLIGIVIMASIAIFTYKTTHS</sequence>
<evidence type="ECO:0000313" key="3">
    <source>
        <dbReference type="Proteomes" id="UP000612362"/>
    </source>
</evidence>
<keyword evidence="3" id="KW-1185">Reference proteome</keyword>
<comment type="caution">
    <text evidence="2">The sequence shown here is derived from an EMBL/GenBank/DDBJ whole genome shotgun (WGS) entry which is preliminary data.</text>
</comment>
<gene>
    <name evidence="2" type="ORF">KSX_56410</name>
</gene>
<protein>
    <submittedName>
        <fullName evidence="2">Uncharacterized protein</fullName>
    </submittedName>
</protein>